<evidence type="ECO:0008006" key="4">
    <source>
        <dbReference type="Google" id="ProtNLM"/>
    </source>
</evidence>
<protein>
    <recommendedName>
        <fullName evidence="4">Peptidase M50B-like</fullName>
    </recommendedName>
</protein>
<keyword evidence="1" id="KW-0472">Membrane</keyword>
<evidence type="ECO:0000313" key="3">
    <source>
        <dbReference type="Proteomes" id="UP000198406"/>
    </source>
</evidence>
<organism evidence="2 3">
    <name type="scientific">Fistulifera solaris</name>
    <name type="common">Oleaginous diatom</name>
    <dbReference type="NCBI Taxonomy" id="1519565"/>
    <lineage>
        <taxon>Eukaryota</taxon>
        <taxon>Sar</taxon>
        <taxon>Stramenopiles</taxon>
        <taxon>Ochrophyta</taxon>
        <taxon>Bacillariophyta</taxon>
        <taxon>Bacillariophyceae</taxon>
        <taxon>Bacillariophycidae</taxon>
        <taxon>Naviculales</taxon>
        <taxon>Naviculaceae</taxon>
        <taxon>Fistulifera</taxon>
    </lineage>
</organism>
<feature type="transmembrane region" description="Helical" evidence="1">
    <location>
        <begin position="136"/>
        <end position="154"/>
    </location>
</feature>
<dbReference type="AlphaFoldDB" id="A0A1Z5K9H9"/>
<keyword evidence="1" id="KW-0812">Transmembrane</keyword>
<dbReference type="Proteomes" id="UP000198406">
    <property type="component" value="Unassembled WGS sequence"/>
</dbReference>
<dbReference type="EMBL" id="BDSP01000191">
    <property type="protein sequence ID" value="GAX22856.1"/>
    <property type="molecule type" value="Genomic_DNA"/>
</dbReference>
<feature type="transmembrane region" description="Helical" evidence="1">
    <location>
        <begin position="110"/>
        <end position="129"/>
    </location>
</feature>
<dbReference type="InterPro" id="IPR049500">
    <property type="entry name" value="Peptidase_M50B-like"/>
</dbReference>
<name>A0A1Z5K9H9_FISSO</name>
<dbReference type="OrthoDB" id="40823at2759"/>
<evidence type="ECO:0000313" key="2">
    <source>
        <dbReference type="EMBL" id="GAX22856.1"/>
    </source>
</evidence>
<dbReference type="Pfam" id="PF13398">
    <property type="entry name" value="Peptidase_M50B"/>
    <property type="match status" value="1"/>
</dbReference>
<keyword evidence="1" id="KW-1133">Transmembrane helix</keyword>
<accession>A0A1Z5K9H9</accession>
<feature type="transmembrane region" description="Helical" evidence="1">
    <location>
        <begin position="160"/>
        <end position="177"/>
    </location>
</feature>
<feature type="transmembrane region" description="Helical" evidence="1">
    <location>
        <begin position="17"/>
        <end position="37"/>
    </location>
</feature>
<sequence>MNIDWELENCCGDEERLFLIFYGIYVIVFALLFRTFLMKPMNVLSVFVHEFGHTSACVLTGGKLDAIEVYQNEGGVTKYRGGCQCLVIPAGYVGSAFWGGAFVAMSGNRIGATVVAGMITGALLFSLCYKPNSMMVMISLGFSALNAVAVFIEWFVFDPFLEYITLFYGVYIGYYAVRDIYDDLITRTADGSDAVACSKLFRCCHPRCVGVQFWLVAFAFQALGLYLALVWRATVEN</sequence>
<dbReference type="PANTHER" id="PTHR33979">
    <property type="entry name" value="OS02G0221600 PROTEIN"/>
    <property type="match status" value="1"/>
</dbReference>
<keyword evidence="3" id="KW-1185">Reference proteome</keyword>
<dbReference type="InParanoid" id="A0A1Z5K9H9"/>
<reference evidence="2 3" key="1">
    <citation type="journal article" date="2015" name="Plant Cell">
        <title>Oil accumulation by the oleaginous diatom Fistulifera solaris as revealed by the genome and transcriptome.</title>
        <authorList>
            <person name="Tanaka T."/>
            <person name="Maeda Y."/>
            <person name="Veluchamy A."/>
            <person name="Tanaka M."/>
            <person name="Abida H."/>
            <person name="Marechal E."/>
            <person name="Bowler C."/>
            <person name="Muto M."/>
            <person name="Sunaga Y."/>
            <person name="Tanaka M."/>
            <person name="Yoshino T."/>
            <person name="Taniguchi T."/>
            <person name="Fukuda Y."/>
            <person name="Nemoto M."/>
            <person name="Matsumoto M."/>
            <person name="Wong P.S."/>
            <person name="Aburatani S."/>
            <person name="Fujibuchi W."/>
        </authorList>
    </citation>
    <scope>NUCLEOTIDE SEQUENCE [LARGE SCALE GENOMIC DNA]</scope>
    <source>
        <strain evidence="2 3">JPCC DA0580</strain>
    </source>
</reference>
<proteinExistence type="predicted"/>
<dbReference type="PANTHER" id="PTHR33979:SF2">
    <property type="entry name" value="PEPTIDASE M50B-LIKE-DOMAIN-CONTAINING PROTEIN"/>
    <property type="match status" value="1"/>
</dbReference>
<comment type="caution">
    <text evidence="2">The sequence shown here is derived from an EMBL/GenBank/DDBJ whole genome shotgun (WGS) entry which is preliminary data.</text>
</comment>
<gene>
    <name evidence="2" type="ORF">FisN_24Lh141</name>
</gene>
<feature type="transmembrane region" description="Helical" evidence="1">
    <location>
        <begin position="209"/>
        <end position="231"/>
    </location>
</feature>
<feature type="transmembrane region" description="Helical" evidence="1">
    <location>
        <begin position="85"/>
        <end position="104"/>
    </location>
</feature>
<evidence type="ECO:0000256" key="1">
    <source>
        <dbReference type="SAM" id="Phobius"/>
    </source>
</evidence>